<name>A0A4S2E5Z7_9LACO</name>
<sequence>MNLKPIEQLYADPTNRVDDRIDQQATTACEVFELTKTFKHWTTTDKPAKEVADQLVIASERLRVLTTALPTRPLVLAKEAGDIVFDTPALVKITPTKQGYFVEAFSNGAKLYWHDELCERIKAKWELGTRLYVDGLLLELR</sequence>
<organism evidence="1 2">
    <name type="scientific">Ligilactobacillus murinus</name>
    <dbReference type="NCBI Taxonomy" id="1622"/>
    <lineage>
        <taxon>Bacteria</taxon>
        <taxon>Bacillati</taxon>
        <taxon>Bacillota</taxon>
        <taxon>Bacilli</taxon>
        <taxon>Lactobacillales</taxon>
        <taxon>Lactobacillaceae</taxon>
        <taxon>Ligilactobacillus</taxon>
    </lineage>
</organism>
<feature type="non-terminal residue" evidence="1">
    <location>
        <position position="141"/>
    </location>
</feature>
<protein>
    <submittedName>
        <fullName evidence="1">Uncharacterized protein</fullName>
    </submittedName>
</protein>
<evidence type="ECO:0000313" key="2">
    <source>
        <dbReference type="Proteomes" id="UP000306855"/>
    </source>
</evidence>
<dbReference type="RefSeq" id="WP_135942549.1">
    <property type="nucleotide sequence ID" value="NZ_SRYK01000163.1"/>
</dbReference>
<dbReference type="AlphaFoldDB" id="A0A4S2E5Z7"/>
<evidence type="ECO:0000313" key="1">
    <source>
        <dbReference type="EMBL" id="TGY50776.1"/>
    </source>
</evidence>
<comment type="caution">
    <text evidence="1">The sequence shown here is derived from an EMBL/GenBank/DDBJ whole genome shotgun (WGS) entry which is preliminary data.</text>
</comment>
<dbReference type="Proteomes" id="UP000306855">
    <property type="component" value="Unassembled WGS sequence"/>
</dbReference>
<reference evidence="1 2" key="1">
    <citation type="submission" date="2019-04" db="EMBL/GenBank/DDBJ databases">
        <title>Microbes associate with the intestines of laboratory mice.</title>
        <authorList>
            <person name="Navarre W."/>
            <person name="Wong E."/>
            <person name="Huang K."/>
            <person name="Tropini C."/>
            <person name="Ng K."/>
            <person name="Yu B."/>
        </authorList>
    </citation>
    <scope>NUCLEOTIDE SEQUENCE [LARGE SCALE GENOMIC DNA]</scope>
    <source>
        <strain evidence="1 2">NM26_J9</strain>
    </source>
</reference>
<gene>
    <name evidence="1" type="ORF">E5340_11760</name>
</gene>
<dbReference type="EMBL" id="SRYK01000163">
    <property type="protein sequence ID" value="TGY50776.1"/>
    <property type="molecule type" value="Genomic_DNA"/>
</dbReference>
<proteinExistence type="predicted"/>
<accession>A0A4S2E5Z7</accession>